<dbReference type="STRING" id="590646.G3B7P7"/>
<comment type="cofactor">
    <cofactor evidence="9">
        <name>Zn(2+)</name>
        <dbReference type="ChEBI" id="CHEBI:29105"/>
    </cofactor>
    <text evidence="9">Binds 2 Zn(2+) ions.</text>
</comment>
<feature type="binding site" evidence="9">
    <location>
        <position position="321"/>
    </location>
    <ligand>
        <name>Zn(2+)</name>
        <dbReference type="ChEBI" id="CHEBI:29105"/>
        <label>2</label>
    </ligand>
</feature>
<evidence type="ECO:0000313" key="14">
    <source>
        <dbReference type="Proteomes" id="UP000000707"/>
    </source>
</evidence>
<dbReference type="SUPFAM" id="SSF53649">
    <property type="entry name" value="Alkaline phosphatase-like"/>
    <property type="match status" value="1"/>
</dbReference>
<dbReference type="GO" id="GO:0019637">
    <property type="term" value="P:organophosphate metabolic process"/>
    <property type="evidence" value="ECO:0007669"/>
    <property type="project" value="UniProtKB-ARBA"/>
</dbReference>
<protein>
    <recommendedName>
        <fullName evidence="2 11">Alkaline phosphatase</fullName>
        <ecNumber evidence="2 11">3.1.3.1</ecNumber>
    </recommendedName>
</protein>
<feature type="binding site" evidence="9">
    <location>
        <position position="273"/>
    </location>
    <ligand>
        <name>Mg(2+)</name>
        <dbReference type="ChEBI" id="CHEBI:18420"/>
    </ligand>
</feature>
<dbReference type="Pfam" id="PF00245">
    <property type="entry name" value="Alk_phosphatase"/>
    <property type="match status" value="1"/>
</dbReference>
<name>G3B7P7_CANTC</name>
<dbReference type="Gene3D" id="1.10.1200.140">
    <property type="entry name" value="Alkaline phosphatase, crown domain"/>
    <property type="match status" value="1"/>
</dbReference>
<keyword evidence="5 11" id="KW-0378">Hydrolase</keyword>
<feature type="binding site" evidence="9">
    <location>
        <position position="36"/>
    </location>
    <ligand>
        <name>Mg(2+)</name>
        <dbReference type="ChEBI" id="CHEBI:18420"/>
    </ligand>
</feature>
<dbReference type="eggNOG" id="KOG4126">
    <property type="taxonomic scope" value="Eukaryota"/>
</dbReference>
<evidence type="ECO:0000256" key="12">
    <source>
        <dbReference type="SAM" id="SignalP"/>
    </source>
</evidence>
<evidence type="ECO:0000256" key="8">
    <source>
        <dbReference type="PIRSR" id="PIRSR601952-1"/>
    </source>
</evidence>
<comment type="cofactor">
    <cofactor evidence="9">
        <name>Mg(2+)</name>
        <dbReference type="ChEBI" id="CHEBI:18420"/>
    </cofactor>
    <text evidence="9">Binds 1 Mg(2+) ion.</text>
</comment>
<organism evidence="14">
    <name type="scientific">Candida tenuis (strain ATCC 10573 / BCRC 21748 / CBS 615 / JCM 9827 / NBRC 10315 / NRRL Y-1498 / VKM Y-70)</name>
    <name type="common">Yeast</name>
    <name type="synonym">Yamadazyma tenuis</name>
    <dbReference type="NCBI Taxonomy" id="590646"/>
    <lineage>
        <taxon>Eukaryota</taxon>
        <taxon>Fungi</taxon>
        <taxon>Dikarya</taxon>
        <taxon>Ascomycota</taxon>
        <taxon>Saccharomycotina</taxon>
        <taxon>Pichiomycetes</taxon>
        <taxon>Debaryomycetaceae</taxon>
        <taxon>Yamadazyma</taxon>
    </lineage>
</organism>
<gene>
    <name evidence="13" type="ORF">CANTEDRAFT_131656</name>
</gene>
<dbReference type="EMBL" id="GL996527">
    <property type="protein sequence ID" value="EGV62291.1"/>
    <property type="molecule type" value="Genomic_DNA"/>
</dbReference>
<feature type="binding site" evidence="9">
    <location>
        <position position="282"/>
    </location>
    <ligand>
        <name>Zn(2+)</name>
        <dbReference type="ChEBI" id="CHEBI:29105"/>
        <label>2</label>
    </ligand>
</feature>
<evidence type="ECO:0000256" key="10">
    <source>
        <dbReference type="RuleBase" id="RU003946"/>
    </source>
</evidence>
<dbReference type="HOGENOM" id="CLU_008539_6_0_1"/>
<evidence type="ECO:0000313" key="13">
    <source>
        <dbReference type="EMBL" id="EGV62291.1"/>
    </source>
</evidence>
<keyword evidence="3" id="KW-0597">Phosphoprotein</keyword>
<feature type="active site" description="Phosphoserine intermediate" evidence="8">
    <location>
        <position position="86"/>
    </location>
</feature>
<keyword evidence="4 9" id="KW-0479">Metal-binding</keyword>
<dbReference type="Proteomes" id="UP000000707">
    <property type="component" value="Unassembled WGS sequence"/>
</dbReference>
<dbReference type="PROSITE" id="PS00123">
    <property type="entry name" value="ALKALINE_PHOSPHATASE"/>
    <property type="match status" value="1"/>
</dbReference>
<comment type="catalytic activity">
    <reaction evidence="11">
        <text>a phosphate monoester + H2O = an alcohol + phosphate</text>
        <dbReference type="Rhea" id="RHEA:15017"/>
        <dbReference type="ChEBI" id="CHEBI:15377"/>
        <dbReference type="ChEBI" id="CHEBI:30879"/>
        <dbReference type="ChEBI" id="CHEBI:43474"/>
        <dbReference type="ChEBI" id="CHEBI:67140"/>
        <dbReference type="EC" id="3.1.3.1"/>
    </reaction>
</comment>
<feature type="binding site" evidence="9">
    <location>
        <position position="139"/>
    </location>
    <ligand>
        <name>Mg(2+)</name>
        <dbReference type="ChEBI" id="CHEBI:18420"/>
    </ligand>
</feature>
<keyword evidence="14" id="KW-1185">Reference proteome</keyword>
<feature type="binding site" evidence="9">
    <location>
        <position position="36"/>
    </location>
    <ligand>
        <name>Zn(2+)</name>
        <dbReference type="ChEBI" id="CHEBI:29105"/>
        <label>2</label>
    </ligand>
</feature>
<feature type="binding site" evidence="9">
    <location>
        <position position="278"/>
    </location>
    <ligand>
        <name>Zn(2+)</name>
        <dbReference type="ChEBI" id="CHEBI:29105"/>
        <label>2</label>
    </ligand>
</feature>
<dbReference type="GeneID" id="18249548"/>
<sequence length="481" mass="52680">MTVLRLYIIISALFLWSAATPVPTFGKKNIIFMVPDGFGPSGLTMARDYRRTQLGLANDQKYTLNLDPFIIGSIRTKSNSSLITDSAAAATTYATGFKTYNGGISVDSSGTAKTTLMESLKSQGYKTGLVVKSTLTDATPGVWAAHVSKRDKQSQIAEQMLEGGIVDYMSGGGKCYWIPKSETGSCREDDRNLITEAKDRGFTYFESRSEFDGHLAEGLSLPALSFWAQEDVDYAIDYNNSITPTLPEQALLALKTLEKATEYSTKGFFVLIEGSLIDHCGHDNDAACHTREVLEFDETFKVVKDFIDGTDTETIVVVTADHETGGLTLGLDDSSTYYPEVLFNKTHSSLFFESKVIEFNETNPQAAELTTFVQNWVATELAVTDASDEEIQTVVDAVTSDGDIRAAIGPITSNRASIGWSTGSHTASDIFSFFYTNSQQIQQNVFNNEPGWELRGSHENVEINRFLRTVGDVAQESSTSA</sequence>
<dbReference type="CDD" id="cd16012">
    <property type="entry name" value="ALP"/>
    <property type="match status" value="1"/>
</dbReference>
<dbReference type="GO" id="GO:0000329">
    <property type="term" value="C:fungal-type vacuole membrane"/>
    <property type="evidence" value="ECO:0007669"/>
    <property type="project" value="TreeGrafter"/>
</dbReference>
<dbReference type="Gene3D" id="3.40.720.10">
    <property type="entry name" value="Alkaline Phosphatase, subunit A"/>
    <property type="match status" value="1"/>
</dbReference>
<dbReference type="GO" id="GO:0046872">
    <property type="term" value="F:metal ion binding"/>
    <property type="evidence" value="ECO:0007669"/>
    <property type="project" value="UniProtKB-KW"/>
</dbReference>
<dbReference type="SMART" id="SM00098">
    <property type="entry name" value="alkPPc"/>
    <property type="match status" value="1"/>
</dbReference>
<dbReference type="InterPro" id="IPR018299">
    <property type="entry name" value="Alkaline_phosphatase_AS"/>
</dbReference>
<evidence type="ECO:0000256" key="1">
    <source>
        <dbReference type="ARBA" id="ARBA00005984"/>
    </source>
</evidence>
<feature type="binding site" evidence="9">
    <location>
        <position position="137"/>
    </location>
    <ligand>
        <name>Mg(2+)</name>
        <dbReference type="ChEBI" id="CHEBI:18420"/>
    </ligand>
</feature>
<keyword evidence="12" id="KW-0732">Signal</keyword>
<feature type="signal peptide" evidence="12">
    <location>
        <begin position="1"/>
        <end position="19"/>
    </location>
</feature>
<keyword evidence="7 9" id="KW-0460">Magnesium</keyword>
<dbReference type="InterPro" id="IPR017850">
    <property type="entry name" value="Alkaline_phosphatase_core_sf"/>
</dbReference>
<accession>G3B7P7</accession>
<dbReference type="AlphaFoldDB" id="G3B7P7"/>
<dbReference type="KEGG" id="cten:18249548"/>
<dbReference type="InterPro" id="IPR042085">
    <property type="entry name" value="Ap_crown"/>
</dbReference>
<dbReference type="PRINTS" id="PR00113">
    <property type="entry name" value="ALKPHPHTASE"/>
</dbReference>
<feature type="binding site" evidence="9">
    <location>
        <position position="425"/>
    </location>
    <ligand>
        <name>Zn(2+)</name>
        <dbReference type="ChEBI" id="CHEBI:29105"/>
        <label>2</label>
    </ligand>
</feature>
<evidence type="ECO:0000256" key="7">
    <source>
        <dbReference type="ARBA" id="ARBA00022842"/>
    </source>
</evidence>
<dbReference type="PANTHER" id="PTHR11596">
    <property type="entry name" value="ALKALINE PHOSPHATASE"/>
    <property type="match status" value="1"/>
</dbReference>
<dbReference type="EC" id="3.1.3.1" evidence="2 11"/>
<evidence type="ECO:0000256" key="2">
    <source>
        <dbReference type="ARBA" id="ARBA00012647"/>
    </source>
</evidence>
<dbReference type="GO" id="GO:0004035">
    <property type="term" value="F:alkaline phosphatase activity"/>
    <property type="evidence" value="ECO:0007669"/>
    <property type="project" value="UniProtKB-EC"/>
</dbReference>
<dbReference type="InterPro" id="IPR001952">
    <property type="entry name" value="Alkaline_phosphatase"/>
</dbReference>
<evidence type="ECO:0000256" key="3">
    <source>
        <dbReference type="ARBA" id="ARBA00022553"/>
    </source>
</evidence>
<evidence type="ECO:0000256" key="9">
    <source>
        <dbReference type="PIRSR" id="PIRSR601952-2"/>
    </source>
</evidence>
<feature type="chain" id="PRO_5003442801" description="Alkaline phosphatase" evidence="12">
    <location>
        <begin position="20"/>
        <end position="481"/>
    </location>
</feature>
<evidence type="ECO:0000256" key="4">
    <source>
        <dbReference type="ARBA" id="ARBA00022723"/>
    </source>
</evidence>
<evidence type="ECO:0000256" key="6">
    <source>
        <dbReference type="ARBA" id="ARBA00022833"/>
    </source>
</evidence>
<proteinExistence type="inferred from homology"/>
<reference evidence="13 14" key="1">
    <citation type="journal article" date="2011" name="Proc. Natl. Acad. Sci. U.S.A.">
        <title>Comparative genomics of xylose-fermenting fungi for enhanced biofuel production.</title>
        <authorList>
            <person name="Wohlbach D.J."/>
            <person name="Kuo A."/>
            <person name="Sato T.K."/>
            <person name="Potts K.M."/>
            <person name="Salamov A.A."/>
            <person name="LaButti K.M."/>
            <person name="Sun H."/>
            <person name="Clum A."/>
            <person name="Pangilinan J.L."/>
            <person name="Lindquist E.A."/>
            <person name="Lucas S."/>
            <person name="Lapidus A."/>
            <person name="Jin M."/>
            <person name="Gunawan C."/>
            <person name="Balan V."/>
            <person name="Dale B.E."/>
            <person name="Jeffries T.W."/>
            <person name="Zinkel R."/>
            <person name="Barry K.W."/>
            <person name="Grigoriev I.V."/>
            <person name="Gasch A.P."/>
        </authorList>
    </citation>
    <scope>NUCLEOTIDE SEQUENCE [LARGE SCALE GENOMIC DNA]</scope>
    <source>
        <strain evidence="14">ATCC 10573 / BCRC 21748 / CBS 615 / JCM 9827 / NBRC 10315 / NRRL Y-1498 / VKM Y-70</strain>
    </source>
</reference>
<comment type="similarity">
    <text evidence="1 10">Belongs to the alkaline phosphatase family.</text>
</comment>
<keyword evidence="6 9" id="KW-0862">Zinc</keyword>
<dbReference type="PANTHER" id="PTHR11596:SF5">
    <property type="entry name" value="ALKALINE PHOSPHATASE"/>
    <property type="match status" value="1"/>
</dbReference>
<evidence type="ECO:0000256" key="11">
    <source>
        <dbReference type="RuleBase" id="RU003947"/>
    </source>
</evidence>
<feature type="binding site" evidence="9">
    <location>
        <position position="322"/>
    </location>
    <ligand>
        <name>Zn(2+)</name>
        <dbReference type="ChEBI" id="CHEBI:29105"/>
        <label>2</label>
    </ligand>
</feature>
<dbReference type="OrthoDB" id="7392499at2759"/>
<evidence type="ECO:0000256" key="5">
    <source>
        <dbReference type="ARBA" id="ARBA00022801"/>
    </source>
</evidence>